<proteinExistence type="predicted"/>
<reference evidence="1 2" key="1">
    <citation type="journal article" date="2018" name="Sci. Rep.">
        <title>Comparative analysis of the Pocillopora damicornis genome highlights role of immune system in coral evolution.</title>
        <authorList>
            <person name="Cunning R."/>
            <person name="Bay R.A."/>
            <person name="Gillette P."/>
            <person name="Baker A.C."/>
            <person name="Traylor-Knowles N."/>
        </authorList>
    </citation>
    <scope>NUCLEOTIDE SEQUENCE [LARGE SCALE GENOMIC DNA]</scope>
    <source>
        <strain evidence="1">RSMAS</strain>
        <tissue evidence="1">Whole animal</tissue>
    </source>
</reference>
<dbReference type="Proteomes" id="UP000275408">
    <property type="component" value="Unassembled WGS sequence"/>
</dbReference>
<evidence type="ECO:0000313" key="1">
    <source>
        <dbReference type="EMBL" id="RMX59183.1"/>
    </source>
</evidence>
<sequence>MSSPEHRQLVGRFSLTVNGEEKNVDVYEFRYVWKSRSGIELVDRQNENGDIYAILSANHPEVNLEPGEFIVNSSTENKEILPQMQQFPEFEDTGRVANFSGGKFPIWRLQSYDVCPGEVVRNKVESDLHFTGVVERLFSDMHESLPKKQYKDVIAASQLIESLQFLSQALCESDFFSEDAQSLKHNEKWLTKDARGRWKIVRETEI</sequence>
<evidence type="ECO:0000313" key="2">
    <source>
        <dbReference type="Proteomes" id="UP000275408"/>
    </source>
</evidence>
<dbReference type="EMBL" id="RCHS01000387">
    <property type="protein sequence ID" value="RMX59183.1"/>
    <property type="molecule type" value="Genomic_DNA"/>
</dbReference>
<dbReference type="AlphaFoldDB" id="A0A3M6UZS8"/>
<organism evidence="1 2">
    <name type="scientific">Pocillopora damicornis</name>
    <name type="common">Cauliflower coral</name>
    <name type="synonym">Millepora damicornis</name>
    <dbReference type="NCBI Taxonomy" id="46731"/>
    <lineage>
        <taxon>Eukaryota</taxon>
        <taxon>Metazoa</taxon>
        <taxon>Cnidaria</taxon>
        <taxon>Anthozoa</taxon>
        <taxon>Hexacorallia</taxon>
        <taxon>Scleractinia</taxon>
        <taxon>Astrocoeniina</taxon>
        <taxon>Pocilloporidae</taxon>
        <taxon>Pocillopora</taxon>
    </lineage>
</organism>
<gene>
    <name evidence="1" type="ORF">pdam_00007719</name>
</gene>
<keyword evidence="2" id="KW-1185">Reference proteome</keyword>
<name>A0A3M6UZS8_POCDA</name>
<comment type="caution">
    <text evidence="1">The sequence shown here is derived from an EMBL/GenBank/DDBJ whole genome shotgun (WGS) entry which is preliminary data.</text>
</comment>
<protein>
    <submittedName>
        <fullName evidence="1">Uncharacterized protein</fullName>
    </submittedName>
</protein>
<accession>A0A3M6UZS8</accession>